<accession>A0A2R6VY92</accession>
<dbReference type="Proteomes" id="UP000244005">
    <property type="component" value="Unassembled WGS sequence"/>
</dbReference>
<reference evidence="2" key="1">
    <citation type="journal article" date="2017" name="Cell">
        <title>Insights into land plant evolution garnered from the Marchantia polymorpha genome.</title>
        <authorList>
            <person name="Bowman J.L."/>
            <person name="Kohchi T."/>
            <person name="Yamato K.T."/>
            <person name="Jenkins J."/>
            <person name="Shu S."/>
            <person name="Ishizaki K."/>
            <person name="Yamaoka S."/>
            <person name="Nishihama R."/>
            <person name="Nakamura Y."/>
            <person name="Berger F."/>
            <person name="Adam C."/>
            <person name="Aki S.S."/>
            <person name="Althoff F."/>
            <person name="Araki T."/>
            <person name="Arteaga-Vazquez M.A."/>
            <person name="Balasubrmanian S."/>
            <person name="Barry K."/>
            <person name="Bauer D."/>
            <person name="Boehm C.R."/>
            <person name="Briginshaw L."/>
            <person name="Caballero-Perez J."/>
            <person name="Catarino B."/>
            <person name="Chen F."/>
            <person name="Chiyoda S."/>
            <person name="Chovatia M."/>
            <person name="Davies K.M."/>
            <person name="Delmans M."/>
            <person name="Demura T."/>
            <person name="Dierschke T."/>
            <person name="Dolan L."/>
            <person name="Dorantes-Acosta A.E."/>
            <person name="Eklund D.M."/>
            <person name="Florent S.N."/>
            <person name="Flores-Sandoval E."/>
            <person name="Fujiyama A."/>
            <person name="Fukuzawa H."/>
            <person name="Galik B."/>
            <person name="Grimanelli D."/>
            <person name="Grimwood J."/>
            <person name="Grossniklaus U."/>
            <person name="Hamada T."/>
            <person name="Haseloff J."/>
            <person name="Hetherington A.J."/>
            <person name="Higo A."/>
            <person name="Hirakawa Y."/>
            <person name="Hundley H.N."/>
            <person name="Ikeda Y."/>
            <person name="Inoue K."/>
            <person name="Inoue S.I."/>
            <person name="Ishida S."/>
            <person name="Jia Q."/>
            <person name="Kakita M."/>
            <person name="Kanazawa T."/>
            <person name="Kawai Y."/>
            <person name="Kawashima T."/>
            <person name="Kennedy M."/>
            <person name="Kinose K."/>
            <person name="Kinoshita T."/>
            <person name="Kohara Y."/>
            <person name="Koide E."/>
            <person name="Komatsu K."/>
            <person name="Kopischke S."/>
            <person name="Kubo M."/>
            <person name="Kyozuka J."/>
            <person name="Lagercrantz U."/>
            <person name="Lin S.S."/>
            <person name="Lindquist E."/>
            <person name="Lipzen A.M."/>
            <person name="Lu C.W."/>
            <person name="De Luna E."/>
            <person name="Martienssen R.A."/>
            <person name="Minamino N."/>
            <person name="Mizutani M."/>
            <person name="Mizutani M."/>
            <person name="Mochizuki N."/>
            <person name="Monte I."/>
            <person name="Mosher R."/>
            <person name="Nagasaki H."/>
            <person name="Nakagami H."/>
            <person name="Naramoto S."/>
            <person name="Nishitani K."/>
            <person name="Ohtani M."/>
            <person name="Okamoto T."/>
            <person name="Okumura M."/>
            <person name="Phillips J."/>
            <person name="Pollak B."/>
            <person name="Reinders A."/>
            <person name="Rovekamp M."/>
            <person name="Sano R."/>
            <person name="Sawa S."/>
            <person name="Schmid M.W."/>
            <person name="Shirakawa M."/>
            <person name="Solano R."/>
            <person name="Spunde A."/>
            <person name="Suetsugu N."/>
            <person name="Sugano S."/>
            <person name="Sugiyama A."/>
            <person name="Sun R."/>
            <person name="Suzuki Y."/>
            <person name="Takenaka M."/>
            <person name="Takezawa D."/>
            <person name="Tomogane H."/>
            <person name="Tsuzuki M."/>
            <person name="Ueda T."/>
            <person name="Umeda M."/>
            <person name="Ward J.M."/>
            <person name="Watanabe Y."/>
            <person name="Yazaki K."/>
            <person name="Yokoyama R."/>
            <person name="Yoshitake Y."/>
            <person name="Yotsui I."/>
            <person name="Zachgo S."/>
            <person name="Schmutz J."/>
        </authorList>
    </citation>
    <scope>NUCLEOTIDE SEQUENCE [LARGE SCALE GENOMIC DNA]</scope>
    <source>
        <strain evidence="2">Tak-1</strain>
    </source>
</reference>
<evidence type="ECO:0000313" key="2">
    <source>
        <dbReference type="Proteomes" id="UP000244005"/>
    </source>
</evidence>
<gene>
    <name evidence="1" type="ORF">MARPO_0965s0001</name>
</gene>
<evidence type="ECO:0000313" key="1">
    <source>
        <dbReference type="EMBL" id="PTQ26567.1"/>
    </source>
</evidence>
<sequence length="103" mass="11532">MRRSESAAFQGLVQWQCCEMQGRSGVVLLSVCTAICLSKIELATPQLRFELEQNYTSTRLPCLVGDLSLPSKIVCMTTWLKATGSITNLTLKMRIFLEEPAKF</sequence>
<protein>
    <submittedName>
        <fullName evidence="1">Uncharacterized protein</fullName>
    </submittedName>
</protein>
<dbReference type="AlphaFoldDB" id="A0A2R6VY92"/>
<dbReference type="EMBL" id="KZ773465">
    <property type="protein sequence ID" value="PTQ26567.1"/>
    <property type="molecule type" value="Genomic_DNA"/>
</dbReference>
<keyword evidence="2" id="KW-1185">Reference proteome</keyword>
<proteinExistence type="predicted"/>
<name>A0A2R6VY92_MARPO</name>
<dbReference type="Gramene" id="Mp4g14820.1">
    <property type="protein sequence ID" value="Mp4g14820.1.cds1"/>
    <property type="gene ID" value="Mp4g14820"/>
</dbReference>
<organism evidence="1 2">
    <name type="scientific">Marchantia polymorpha</name>
    <name type="common">Common liverwort</name>
    <name type="synonym">Marchantia aquatica</name>
    <dbReference type="NCBI Taxonomy" id="3197"/>
    <lineage>
        <taxon>Eukaryota</taxon>
        <taxon>Viridiplantae</taxon>
        <taxon>Streptophyta</taxon>
        <taxon>Embryophyta</taxon>
        <taxon>Marchantiophyta</taxon>
        <taxon>Marchantiopsida</taxon>
        <taxon>Marchantiidae</taxon>
        <taxon>Marchantiales</taxon>
        <taxon>Marchantiaceae</taxon>
        <taxon>Marchantia</taxon>
    </lineage>
</organism>